<organism evidence="5 6">
    <name type="scientific">Lasiosphaeria miniovina</name>
    <dbReference type="NCBI Taxonomy" id="1954250"/>
    <lineage>
        <taxon>Eukaryota</taxon>
        <taxon>Fungi</taxon>
        <taxon>Dikarya</taxon>
        <taxon>Ascomycota</taxon>
        <taxon>Pezizomycotina</taxon>
        <taxon>Sordariomycetes</taxon>
        <taxon>Sordariomycetidae</taxon>
        <taxon>Sordariales</taxon>
        <taxon>Lasiosphaeriaceae</taxon>
        <taxon>Lasiosphaeria</taxon>
    </lineage>
</organism>
<evidence type="ECO:0008006" key="7">
    <source>
        <dbReference type="Google" id="ProtNLM"/>
    </source>
</evidence>
<keyword evidence="2" id="KW-0067">ATP-binding</keyword>
<keyword evidence="6" id="KW-1185">Reference proteome</keyword>
<dbReference type="AlphaFoldDB" id="A0AA40EDL5"/>
<dbReference type="Proteomes" id="UP001172101">
    <property type="component" value="Unassembled WGS sequence"/>
</dbReference>
<evidence type="ECO:0000259" key="4">
    <source>
        <dbReference type="Pfam" id="PF17862"/>
    </source>
</evidence>
<reference evidence="5" key="1">
    <citation type="submission" date="2023-06" db="EMBL/GenBank/DDBJ databases">
        <title>Genome-scale phylogeny and comparative genomics of the fungal order Sordariales.</title>
        <authorList>
            <consortium name="Lawrence Berkeley National Laboratory"/>
            <person name="Hensen N."/>
            <person name="Bonometti L."/>
            <person name="Westerberg I."/>
            <person name="Brannstrom I.O."/>
            <person name="Guillou S."/>
            <person name="Cros-Aarteil S."/>
            <person name="Calhoun S."/>
            <person name="Haridas S."/>
            <person name="Kuo A."/>
            <person name="Mondo S."/>
            <person name="Pangilinan J."/>
            <person name="Riley R."/>
            <person name="LaButti K."/>
            <person name="Andreopoulos B."/>
            <person name="Lipzen A."/>
            <person name="Chen C."/>
            <person name="Yanf M."/>
            <person name="Daum C."/>
            <person name="Ng V."/>
            <person name="Clum A."/>
            <person name="Steindorff A."/>
            <person name="Ohm R."/>
            <person name="Martin F."/>
            <person name="Silar P."/>
            <person name="Natvig D."/>
            <person name="Lalanne C."/>
            <person name="Gautier V."/>
            <person name="Ament-velasquez S.L."/>
            <person name="Kruys A."/>
            <person name="Hutchinson M.I."/>
            <person name="Powell A.J."/>
            <person name="Barry K."/>
            <person name="Miller A.N."/>
            <person name="Grigoriev I.V."/>
            <person name="Debuchy R."/>
            <person name="Gladieux P."/>
            <person name="Thoren M.H."/>
            <person name="Johannesson H."/>
        </authorList>
    </citation>
    <scope>NUCLEOTIDE SEQUENCE</scope>
    <source>
        <strain evidence="5">SMH2392-1A</strain>
    </source>
</reference>
<dbReference type="GeneID" id="85327956"/>
<evidence type="ECO:0000259" key="3">
    <source>
        <dbReference type="Pfam" id="PF00004"/>
    </source>
</evidence>
<dbReference type="RefSeq" id="XP_060303359.1">
    <property type="nucleotide sequence ID" value="XM_060444686.1"/>
</dbReference>
<name>A0AA40EDL5_9PEZI</name>
<proteinExistence type="predicted"/>
<dbReference type="Gene3D" id="1.10.8.60">
    <property type="match status" value="1"/>
</dbReference>
<dbReference type="PANTHER" id="PTHR45644:SF56">
    <property type="entry name" value="AAA ATPASE, PUTATIVE (AFU_ORTHOLOGUE AFUA_2G12920)-RELATED"/>
    <property type="match status" value="1"/>
</dbReference>
<dbReference type="InterPro" id="IPR027417">
    <property type="entry name" value="P-loop_NTPase"/>
</dbReference>
<gene>
    <name evidence="5" type="ORF">B0T26DRAFT_746381</name>
</gene>
<dbReference type="GO" id="GO:0005741">
    <property type="term" value="C:mitochondrial outer membrane"/>
    <property type="evidence" value="ECO:0007669"/>
    <property type="project" value="TreeGrafter"/>
</dbReference>
<dbReference type="GO" id="GO:0005524">
    <property type="term" value="F:ATP binding"/>
    <property type="evidence" value="ECO:0007669"/>
    <property type="project" value="UniProtKB-KW"/>
</dbReference>
<accession>A0AA40EDL5</accession>
<evidence type="ECO:0000256" key="1">
    <source>
        <dbReference type="ARBA" id="ARBA00022741"/>
    </source>
</evidence>
<sequence length="145" mass="16095">MVWLKRLLRYHIPHFFSPEVLQVLEAHQPFSGEIRTTYDDVIIDRETKQIVSHLVSLSNLPPEMASCSLLKHIHIGGAHFYGPPGTGKTHLSRAVAKAAFSLAAKLFPCVLFIDEGDSLAHRTKGYSGSDLRNVCAEAAMIWAVE</sequence>
<dbReference type="SUPFAM" id="SSF52540">
    <property type="entry name" value="P-loop containing nucleoside triphosphate hydrolases"/>
    <property type="match status" value="1"/>
</dbReference>
<evidence type="ECO:0000256" key="2">
    <source>
        <dbReference type="ARBA" id="ARBA00022840"/>
    </source>
</evidence>
<dbReference type="Gene3D" id="3.40.50.300">
    <property type="entry name" value="P-loop containing nucleotide triphosphate hydrolases"/>
    <property type="match status" value="1"/>
</dbReference>
<dbReference type="InterPro" id="IPR003959">
    <property type="entry name" value="ATPase_AAA_core"/>
</dbReference>
<dbReference type="InterPro" id="IPR051701">
    <property type="entry name" value="Mito_OM_Translocase_MSP1"/>
</dbReference>
<feature type="domain" description="ATPase AAA-type core" evidence="3">
    <location>
        <begin position="80"/>
        <end position="99"/>
    </location>
</feature>
<dbReference type="EMBL" id="JAUIRO010000001">
    <property type="protein sequence ID" value="KAK0734482.1"/>
    <property type="molecule type" value="Genomic_DNA"/>
</dbReference>
<evidence type="ECO:0000313" key="6">
    <source>
        <dbReference type="Proteomes" id="UP001172101"/>
    </source>
</evidence>
<dbReference type="GO" id="GO:0016887">
    <property type="term" value="F:ATP hydrolysis activity"/>
    <property type="evidence" value="ECO:0007669"/>
    <property type="project" value="InterPro"/>
</dbReference>
<dbReference type="Pfam" id="PF00004">
    <property type="entry name" value="AAA"/>
    <property type="match status" value="1"/>
</dbReference>
<dbReference type="Pfam" id="PF17862">
    <property type="entry name" value="AAA_lid_3"/>
    <property type="match status" value="1"/>
</dbReference>
<evidence type="ECO:0000313" key="5">
    <source>
        <dbReference type="EMBL" id="KAK0734482.1"/>
    </source>
</evidence>
<feature type="domain" description="AAA ATPase AAA+ lid" evidence="4">
    <location>
        <begin position="117"/>
        <end position="141"/>
    </location>
</feature>
<protein>
    <recommendedName>
        <fullName evidence="7">ATPase AAA-type core domain-containing protein</fullName>
    </recommendedName>
</protein>
<dbReference type="InterPro" id="IPR041569">
    <property type="entry name" value="AAA_lid_3"/>
</dbReference>
<dbReference type="PANTHER" id="PTHR45644">
    <property type="entry name" value="AAA ATPASE, PUTATIVE (AFU_ORTHOLOGUE AFUA_2G12920)-RELATED-RELATED"/>
    <property type="match status" value="1"/>
</dbReference>
<keyword evidence="1" id="KW-0547">Nucleotide-binding</keyword>
<comment type="caution">
    <text evidence="5">The sequence shown here is derived from an EMBL/GenBank/DDBJ whole genome shotgun (WGS) entry which is preliminary data.</text>
</comment>